<dbReference type="InterPro" id="IPR050491">
    <property type="entry name" value="AmpC-like"/>
</dbReference>
<name>A0A512BZP4_9HYPH</name>
<comment type="caution">
    <text evidence="3">The sequence shown here is derived from an EMBL/GenBank/DDBJ whole genome shotgun (WGS) entry which is preliminary data.</text>
</comment>
<sequence>MGDAWAVVESSVVIESHDAGELVPWWSFTKTVLAAAALVLVQDQVTELDAPLPRQPFTLRQLLQHRSGLVNYGGFAAYHDAVARDEKPWPVPFLLQRLEAGRLRYTAGGGWDYSNLGYLFVRQLIETLTGESLDSALRSLVLAPLGIMGPRIAESPSDLDQVVMGRAKTYDPGWVYHGPMVGSVGDAARLLDHLMRPGLLPPDLLAEMRRPHVLPGLVPERPWIVPGYGLGLMIGETSFAEEVLGHTGGGPGSTIAVYHAPKARPPRTVAFFAPNEDRSRTEENAFRRSGSRVSALGG</sequence>
<evidence type="ECO:0000313" key="4">
    <source>
        <dbReference type="Proteomes" id="UP000321085"/>
    </source>
</evidence>
<evidence type="ECO:0000313" key="3">
    <source>
        <dbReference type="EMBL" id="GEO17435.1"/>
    </source>
</evidence>
<keyword evidence="3" id="KW-0378">Hydrolase</keyword>
<accession>A0A512BZP4</accession>
<proteinExistence type="predicted"/>
<keyword evidence="4" id="KW-1185">Reference proteome</keyword>
<organism evidence="3 4">
    <name type="scientific">Microvirga aerophila</name>
    <dbReference type="NCBI Taxonomy" id="670291"/>
    <lineage>
        <taxon>Bacteria</taxon>
        <taxon>Pseudomonadati</taxon>
        <taxon>Pseudomonadota</taxon>
        <taxon>Alphaproteobacteria</taxon>
        <taxon>Hyphomicrobiales</taxon>
        <taxon>Methylobacteriaceae</taxon>
        <taxon>Microvirga</taxon>
    </lineage>
</organism>
<dbReference type="PANTHER" id="PTHR46825:SF9">
    <property type="entry name" value="BETA-LACTAMASE-RELATED DOMAIN-CONTAINING PROTEIN"/>
    <property type="match status" value="1"/>
</dbReference>
<dbReference type="PANTHER" id="PTHR46825">
    <property type="entry name" value="D-ALANYL-D-ALANINE-CARBOXYPEPTIDASE/ENDOPEPTIDASE AMPH"/>
    <property type="match status" value="1"/>
</dbReference>
<feature type="compositionally biased region" description="Basic and acidic residues" evidence="1">
    <location>
        <begin position="275"/>
        <end position="286"/>
    </location>
</feature>
<dbReference type="Pfam" id="PF00144">
    <property type="entry name" value="Beta-lactamase"/>
    <property type="match status" value="1"/>
</dbReference>
<dbReference type="InterPro" id="IPR001466">
    <property type="entry name" value="Beta-lactam-related"/>
</dbReference>
<dbReference type="SUPFAM" id="SSF56601">
    <property type="entry name" value="beta-lactamase/transpeptidase-like"/>
    <property type="match status" value="1"/>
</dbReference>
<dbReference type="InterPro" id="IPR012338">
    <property type="entry name" value="Beta-lactam/transpept-like"/>
</dbReference>
<feature type="region of interest" description="Disordered" evidence="1">
    <location>
        <begin position="275"/>
        <end position="298"/>
    </location>
</feature>
<dbReference type="OrthoDB" id="9808046at2"/>
<dbReference type="Proteomes" id="UP000321085">
    <property type="component" value="Unassembled WGS sequence"/>
</dbReference>
<dbReference type="RefSeq" id="WP_114185829.1">
    <property type="nucleotide sequence ID" value="NZ_BJYU01000105.1"/>
</dbReference>
<dbReference type="Gene3D" id="3.40.710.10">
    <property type="entry name" value="DD-peptidase/beta-lactamase superfamily"/>
    <property type="match status" value="1"/>
</dbReference>
<gene>
    <name evidence="3" type="ORF">MAE02_51310</name>
</gene>
<reference evidence="3 4" key="1">
    <citation type="submission" date="2019-07" db="EMBL/GenBank/DDBJ databases">
        <title>Whole genome shotgun sequence of Microvirga aerophila NBRC 106136.</title>
        <authorList>
            <person name="Hosoyama A."/>
            <person name="Uohara A."/>
            <person name="Ohji S."/>
            <person name="Ichikawa N."/>
        </authorList>
    </citation>
    <scope>NUCLEOTIDE SEQUENCE [LARGE SCALE GENOMIC DNA]</scope>
    <source>
        <strain evidence="3 4">NBRC 106136</strain>
    </source>
</reference>
<dbReference type="GO" id="GO:0016787">
    <property type="term" value="F:hydrolase activity"/>
    <property type="evidence" value="ECO:0007669"/>
    <property type="project" value="UniProtKB-KW"/>
</dbReference>
<protein>
    <submittedName>
        <fullName evidence="3">Serine hydrolase</fullName>
    </submittedName>
</protein>
<dbReference type="EMBL" id="BJYU01000105">
    <property type="protein sequence ID" value="GEO17435.1"/>
    <property type="molecule type" value="Genomic_DNA"/>
</dbReference>
<dbReference type="AlphaFoldDB" id="A0A512BZP4"/>
<evidence type="ECO:0000259" key="2">
    <source>
        <dbReference type="Pfam" id="PF00144"/>
    </source>
</evidence>
<feature type="domain" description="Beta-lactamase-related" evidence="2">
    <location>
        <begin position="3"/>
        <end position="258"/>
    </location>
</feature>
<evidence type="ECO:0000256" key="1">
    <source>
        <dbReference type="SAM" id="MobiDB-lite"/>
    </source>
</evidence>